<dbReference type="PROSITE" id="PS50949">
    <property type="entry name" value="HTH_GNTR"/>
    <property type="match status" value="1"/>
</dbReference>
<keyword evidence="1" id="KW-0805">Transcription regulation</keyword>
<reference evidence="5" key="1">
    <citation type="submission" date="2018-09" db="EMBL/GenBank/DDBJ databases">
        <authorList>
            <person name="Ashton P.M."/>
            <person name="Dallman T."/>
            <person name="Nair S."/>
            <person name="De Pinna E."/>
            <person name="Peters T."/>
            <person name="Grant K."/>
        </authorList>
    </citation>
    <scope>NUCLEOTIDE SEQUENCE [LARGE SCALE GENOMIC DNA]</scope>
    <source>
        <strain evidence="5">412099</strain>
    </source>
</reference>
<dbReference type="SUPFAM" id="SSF64288">
    <property type="entry name" value="Chorismate lyase-like"/>
    <property type="match status" value="1"/>
</dbReference>
<dbReference type="InterPro" id="IPR036388">
    <property type="entry name" value="WH-like_DNA-bd_sf"/>
</dbReference>
<keyword evidence="3" id="KW-0804">Transcription</keyword>
<dbReference type="InterPro" id="IPR036390">
    <property type="entry name" value="WH_DNA-bd_sf"/>
</dbReference>
<evidence type="ECO:0000313" key="5">
    <source>
        <dbReference type="EMBL" id="EAC0790359.1"/>
    </source>
</evidence>
<comment type="caution">
    <text evidence="5">The sequence shown here is derived from an EMBL/GenBank/DDBJ whole genome shotgun (WGS) entry which is preliminary data.</text>
</comment>
<keyword evidence="2" id="KW-0238">DNA-binding</keyword>
<dbReference type="InterPro" id="IPR011663">
    <property type="entry name" value="UTRA"/>
</dbReference>
<dbReference type="GO" id="GO:0003700">
    <property type="term" value="F:DNA-binding transcription factor activity"/>
    <property type="evidence" value="ECO:0007669"/>
    <property type="project" value="InterPro"/>
</dbReference>
<dbReference type="Gene3D" id="1.10.10.10">
    <property type="entry name" value="Winged helix-like DNA-binding domain superfamily/Winged helix DNA-binding domain"/>
    <property type="match status" value="1"/>
</dbReference>
<evidence type="ECO:0000256" key="1">
    <source>
        <dbReference type="ARBA" id="ARBA00023015"/>
    </source>
</evidence>
<gene>
    <name evidence="5" type="ORF">D6K54_27255</name>
</gene>
<evidence type="ECO:0000256" key="3">
    <source>
        <dbReference type="ARBA" id="ARBA00023163"/>
    </source>
</evidence>
<dbReference type="GO" id="GO:0003677">
    <property type="term" value="F:DNA binding"/>
    <property type="evidence" value="ECO:0007669"/>
    <property type="project" value="UniProtKB-KW"/>
</dbReference>
<sequence>MMQQLLKYLKNHIDAQLSMPIYLQLKQAIRCAIDEKILHHGSILPSERKMSQSLELSRVTVVKALNELLDEGLVIKRQGKGTVISIPVSYNLSSGGFSSQLQHLGNVSNRWLVRELIPADAAIAKELEVDEGSLVSKIRRVRLVDDFPVSLETMYIPERFLPRPDLLEGSLYCWWAERGIYPDEQNYSLSVYLPTKEDCQLLDLKENVTLMKLVLKSRDAMGEVLEYGTAYCLNDYFRFDFKVRYRAPVIK</sequence>
<dbReference type="Pfam" id="PF07702">
    <property type="entry name" value="UTRA"/>
    <property type="match status" value="1"/>
</dbReference>
<dbReference type="Gene3D" id="3.40.1410.10">
    <property type="entry name" value="Chorismate lyase-like"/>
    <property type="match status" value="1"/>
</dbReference>
<proteinExistence type="predicted"/>
<evidence type="ECO:0000259" key="4">
    <source>
        <dbReference type="PROSITE" id="PS50949"/>
    </source>
</evidence>
<protein>
    <submittedName>
        <fullName evidence="5">GntR family transcriptional regulator</fullName>
    </submittedName>
</protein>
<dbReference type="AlphaFoldDB" id="A0A3Z6QTU8"/>
<dbReference type="SUPFAM" id="SSF46785">
    <property type="entry name" value="Winged helix' DNA-binding domain"/>
    <property type="match status" value="1"/>
</dbReference>
<dbReference type="PANTHER" id="PTHR44846">
    <property type="entry name" value="MANNOSYL-D-GLYCERATE TRANSPORT/METABOLISM SYSTEM REPRESSOR MNGR-RELATED"/>
    <property type="match status" value="1"/>
</dbReference>
<dbReference type="PRINTS" id="PR00035">
    <property type="entry name" value="HTHGNTR"/>
</dbReference>
<evidence type="ECO:0000256" key="2">
    <source>
        <dbReference type="ARBA" id="ARBA00023125"/>
    </source>
</evidence>
<dbReference type="PANTHER" id="PTHR44846:SF1">
    <property type="entry name" value="MANNOSYL-D-GLYCERATE TRANSPORT_METABOLISM SYSTEM REPRESSOR MNGR-RELATED"/>
    <property type="match status" value="1"/>
</dbReference>
<feature type="domain" description="HTH gntR-type" evidence="4">
    <location>
        <begin position="19"/>
        <end position="87"/>
    </location>
</feature>
<dbReference type="CDD" id="cd07377">
    <property type="entry name" value="WHTH_GntR"/>
    <property type="match status" value="1"/>
</dbReference>
<dbReference type="InterPro" id="IPR028978">
    <property type="entry name" value="Chorismate_lyase_/UTRA_dom_sf"/>
</dbReference>
<organism evidence="5">
    <name type="scientific">Salmonella enterica subsp. enterica serovar Java</name>
    <dbReference type="NCBI Taxonomy" id="224729"/>
    <lineage>
        <taxon>Bacteria</taxon>
        <taxon>Pseudomonadati</taxon>
        <taxon>Pseudomonadota</taxon>
        <taxon>Gammaproteobacteria</taxon>
        <taxon>Enterobacterales</taxon>
        <taxon>Enterobacteriaceae</taxon>
        <taxon>Salmonella</taxon>
    </lineage>
</organism>
<dbReference type="SMART" id="SM00345">
    <property type="entry name" value="HTH_GNTR"/>
    <property type="match status" value="1"/>
</dbReference>
<dbReference type="GO" id="GO:0045892">
    <property type="term" value="P:negative regulation of DNA-templated transcription"/>
    <property type="evidence" value="ECO:0007669"/>
    <property type="project" value="TreeGrafter"/>
</dbReference>
<dbReference type="Pfam" id="PF00392">
    <property type="entry name" value="GntR"/>
    <property type="match status" value="1"/>
</dbReference>
<dbReference type="InterPro" id="IPR000524">
    <property type="entry name" value="Tscrpt_reg_HTH_GntR"/>
</dbReference>
<dbReference type="SMART" id="SM00866">
    <property type="entry name" value="UTRA"/>
    <property type="match status" value="1"/>
</dbReference>
<dbReference type="InterPro" id="IPR050679">
    <property type="entry name" value="Bact_HTH_transcr_reg"/>
</dbReference>
<accession>A0A3Z6QTU8</accession>
<dbReference type="EMBL" id="AAAGSE010000078">
    <property type="protein sequence ID" value="EAC0790359.1"/>
    <property type="molecule type" value="Genomic_DNA"/>
</dbReference>
<dbReference type="Proteomes" id="UP000839631">
    <property type="component" value="Unassembled WGS sequence"/>
</dbReference>
<name>A0A3Z6QTU8_SALEB</name>